<proteinExistence type="predicted"/>
<comment type="caution">
    <text evidence="2">The sequence shown here is derived from an EMBL/GenBank/DDBJ whole genome shotgun (WGS) entry which is preliminary data.</text>
</comment>
<dbReference type="Proteomes" id="UP001501447">
    <property type="component" value="Unassembled WGS sequence"/>
</dbReference>
<keyword evidence="1" id="KW-1133">Transmembrane helix</keyword>
<feature type="transmembrane region" description="Helical" evidence="1">
    <location>
        <begin position="24"/>
        <end position="44"/>
    </location>
</feature>
<dbReference type="NCBIfam" id="NF047320">
    <property type="entry name" value="morpho_MmpB"/>
    <property type="match status" value="1"/>
</dbReference>
<name>A0ABP6CY05_9ACTN</name>
<keyword evidence="1" id="KW-0472">Membrane</keyword>
<evidence type="ECO:0000256" key="1">
    <source>
        <dbReference type="SAM" id="Phobius"/>
    </source>
</evidence>
<dbReference type="InterPro" id="IPR058070">
    <property type="entry name" value="MmpB-like"/>
</dbReference>
<sequence>MLWSDPRDEPPKELHSAQAKLERLGWVLLLVTALVMLLLLSAAYS</sequence>
<keyword evidence="1" id="KW-0812">Transmembrane</keyword>
<gene>
    <name evidence="2" type="ORF">GCM10009863_49860</name>
</gene>
<protein>
    <submittedName>
        <fullName evidence="2">Uncharacterized protein</fullName>
    </submittedName>
</protein>
<dbReference type="Pfam" id="PF26627">
    <property type="entry name" value="MmpB"/>
    <property type="match status" value="1"/>
</dbReference>
<organism evidence="2 3">
    <name type="scientific">Streptomyces axinellae</name>
    <dbReference type="NCBI Taxonomy" id="552788"/>
    <lineage>
        <taxon>Bacteria</taxon>
        <taxon>Bacillati</taxon>
        <taxon>Actinomycetota</taxon>
        <taxon>Actinomycetes</taxon>
        <taxon>Kitasatosporales</taxon>
        <taxon>Streptomycetaceae</taxon>
        <taxon>Streptomyces</taxon>
    </lineage>
</organism>
<keyword evidence="3" id="KW-1185">Reference proteome</keyword>
<dbReference type="RefSeq" id="WP_344568660.1">
    <property type="nucleotide sequence ID" value="NZ_BAAARJ010000017.1"/>
</dbReference>
<evidence type="ECO:0000313" key="3">
    <source>
        <dbReference type="Proteomes" id="UP001501447"/>
    </source>
</evidence>
<accession>A0ABP6CY05</accession>
<reference evidence="3" key="1">
    <citation type="journal article" date="2019" name="Int. J. Syst. Evol. Microbiol.">
        <title>The Global Catalogue of Microorganisms (GCM) 10K type strain sequencing project: providing services to taxonomists for standard genome sequencing and annotation.</title>
        <authorList>
            <consortium name="The Broad Institute Genomics Platform"/>
            <consortium name="The Broad Institute Genome Sequencing Center for Infectious Disease"/>
            <person name="Wu L."/>
            <person name="Ma J."/>
        </authorList>
    </citation>
    <scope>NUCLEOTIDE SEQUENCE [LARGE SCALE GENOMIC DNA]</scope>
    <source>
        <strain evidence="3">JCM 16373</strain>
    </source>
</reference>
<evidence type="ECO:0000313" key="2">
    <source>
        <dbReference type="EMBL" id="GAA2628683.1"/>
    </source>
</evidence>
<dbReference type="EMBL" id="BAAARJ010000017">
    <property type="protein sequence ID" value="GAA2628683.1"/>
    <property type="molecule type" value="Genomic_DNA"/>
</dbReference>